<gene>
    <name evidence="2" type="ORF">INT43_001919</name>
</gene>
<accession>A0A8H7PRD9</accession>
<dbReference type="OrthoDB" id="5573882at2759"/>
<sequence>MSTTPPSLSLFSKFSISPPLAVTSFLSPTSPEPEQSNPARLTLPLVSPAQSTKALISHLDAIAPVIAPQTTSITLLSQLLQDHHAKKLDQSAGSGSDFTSALRDAASLLRAPLKLFSTGTYLSPTTVEILKDNTTDTTAVLQPTTADNDADSAYWSQGDEEKSASKEIDSDPIPQRYMRDIRANPDHLRMIVAEMNMMRSRKIICPLRPRTYLHKRTDHFQYAQTSKLRFEIGNCF</sequence>
<feature type="region of interest" description="Disordered" evidence="1">
    <location>
        <begin position="148"/>
        <end position="176"/>
    </location>
</feature>
<evidence type="ECO:0000313" key="3">
    <source>
        <dbReference type="Proteomes" id="UP000654370"/>
    </source>
</evidence>
<name>A0A8H7PRD9_MORIS</name>
<evidence type="ECO:0000256" key="1">
    <source>
        <dbReference type="SAM" id="MobiDB-lite"/>
    </source>
</evidence>
<evidence type="ECO:0000313" key="2">
    <source>
        <dbReference type="EMBL" id="KAG2179069.1"/>
    </source>
</evidence>
<dbReference type="Proteomes" id="UP000654370">
    <property type="component" value="Unassembled WGS sequence"/>
</dbReference>
<dbReference type="EMBL" id="JAEPQZ010000007">
    <property type="protein sequence ID" value="KAG2179069.1"/>
    <property type="molecule type" value="Genomic_DNA"/>
</dbReference>
<protein>
    <submittedName>
        <fullName evidence="2">Uncharacterized protein</fullName>
    </submittedName>
</protein>
<dbReference type="AlphaFoldDB" id="A0A8H7PRD9"/>
<organism evidence="2 3">
    <name type="scientific">Mortierella isabellina</name>
    <name type="common">Filamentous fungus</name>
    <name type="synonym">Umbelopsis isabellina</name>
    <dbReference type="NCBI Taxonomy" id="91625"/>
    <lineage>
        <taxon>Eukaryota</taxon>
        <taxon>Fungi</taxon>
        <taxon>Fungi incertae sedis</taxon>
        <taxon>Mucoromycota</taxon>
        <taxon>Mucoromycotina</taxon>
        <taxon>Umbelopsidomycetes</taxon>
        <taxon>Umbelopsidales</taxon>
        <taxon>Umbelopsidaceae</taxon>
        <taxon>Umbelopsis</taxon>
    </lineage>
</organism>
<keyword evidence="3" id="KW-1185">Reference proteome</keyword>
<feature type="compositionally biased region" description="Basic and acidic residues" evidence="1">
    <location>
        <begin position="159"/>
        <end position="169"/>
    </location>
</feature>
<proteinExistence type="predicted"/>
<reference evidence="2" key="1">
    <citation type="submission" date="2020-12" db="EMBL/GenBank/DDBJ databases">
        <title>Metabolic potential, ecology and presence of endohyphal bacteria is reflected in genomic diversity of Mucoromycotina.</title>
        <authorList>
            <person name="Muszewska A."/>
            <person name="Okrasinska A."/>
            <person name="Steczkiewicz K."/>
            <person name="Drgas O."/>
            <person name="Orlowska M."/>
            <person name="Perlinska-Lenart U."/>
            <person name="Aleksandrzak-Piekarczyk T."/>
            <person name="Szatraj K."/>
            <person name="Zielenkiewicz U."/>
            <person name="Pilsyk S."/>
            <person name="Malc E."/>
            <person name="Mieczkowski P."/>
            <person name="Kruszewska J.S."/>
            <person name="Biernat P."/>
            <person name="Pawlowska J."/>
        </authorList>
    </citation>
    <scope>NUCLEOTIDE SEQUENCE</scope>
    <source>
        <strain evidence="2">WA0000067209</strain>
    </source>
</reference>
<comment type="caution">
    <text evidence="2">The sequence shown here is derived from an EMBL/GenBank/DDBJ whole genome shotgun (WGS) entry which is preliminary data.</text>
</comment>